<dbReference type="EMBL" id="CP159218">
    <property type="protein sequence ID" value="XCG64651.1"/>
    <property type="molecule type" value="Genomic_DNA"/>
</dbReference>
<dbReference type="PROSITE" id="PS51186">
    <property type="entry name" value="GNAT"/>
    <property type="match status" value="1"/>
</dbReference>
<dbReference type="AlphaFoldDB" id="A0AAU8DRL3"/>
<organism evidence="2">
    <name type="scientific">Nakamurella sp. A5-74</name>
    <dbReference type="NCBI Taxonomy" id="3158264"/>
    <lineage>
        <taxon>Bacteria</taxon>
        <taxon>Bacillati</taxon>
        <taxon>Actinomycetota</taxon>
        <taxon>Actinomycetes</taxon>
        <taxon>Nakamurellales</taxon>
        <taxon>Nakamurellaceae</taxon>
        <taxon>Nakamurella</taxon>
    </lineage>
</organism>
<accession>A0AAU8DRL3</accession>
<dbReference type="Gene3D" id="3.40.630.30">
    <property type="match status" value="1"/>
</dbReference>
<dbReference type="PANTHER" id="PTHR43792">
    <property type="entry name" value="GNAT FAMILY, PUTATIVE (AFU_ORTHOLOGUE AFUA_3G00765)-RELATED-RELATED"/>
    <property type="match status" value="1"/>
</dbReference>
<gene>
    <name evidence="2" type="ORF">ABLG96_04805</name>
</gene>
<dbReference type="Pfam" id="PF13302">
    <property type="entry name" value="Acetyltransf_3"/>
    <property type="match status" value="1"/>
</dbReference>
<dbReference type="InterPro" id="IPR051531">
    <property type="entry name" value="N-acetyltransferase"/>
</dbReference>
<proteinExistence type="predicted"/>
<evidence type="ECO:0000313" key="2">
    <source>
        <dbReference type="EMBL" id="XCG64651.1"/>
    </source>
</evidence>
<dbReference type="SUPFAM" id="SSF55729">
    <property type="entry name" value="Acyl-CoA N-acyltransferases (Nat)"/>
    <property type="match status" value="1"/>
</dbReference>
<protein>
    <submittedName>
        <fullName evidence="2">GNAT family N-acetyltransferase</fullName>
    </submittedName>
</protein>
<evidence type="ECO:0000259" key="1">
    <source>
        <dbReference type="PROSITE" id="PS51186"/>
    </source>
</evidence>
<name>A0AAU8DRL3_9ACTN</name>
<reference evidence="2" key="1">
    <citation type="submission" date="2024-05" db="EMBL/GenBank/DDBJ databases">
        <authorList>
            <person name="Cai S.Y."/>
            <person name="Jin L.M."/>
            <person name="Li H.R."/>
        </authorList>
    </citation>
    <scope>NUCLEOTIDE SEQUENCE</scope>
    <source>
        <strain evidence="2">A5-74</strain>
    </source>
</reference>
<dbReference type="InterPro" id="IPR000182">
    <property type="entry name" value="GNAT_dom"/>
</dbReference>
<dbReference type="PANTHER" id="PTHR43792:SF1">
    <property type="entry name" value="N-ACETYLTRANSFERASE DOMAIN-CONTAINING PROTEIN"/>
    <property type="match status" value="1"/>
</dbReference>
<dbReference type="RefSeq" id="WP_353650264.1">
    <property type="nucleotide sequence ID" value="NZ_CP159218.1"/>
</dbReference>
<feature type="domain" description="N-acetyltransferase" evidence="1">
    <location>
        <begin position="8"/>
        <end position="170"/>
    </location>
</feature>
<sequence length="174" mass="19133">MIETDRLFLRRQIAADDAAVLHELWTERDPRVPPHRRIGPDGRPVLEDIAAQIDADSDDPGREFLTIVRKQEGDVIGYCGLLFVGRGSAHEPEIAYELLGRAHGAGYATEAAGALVAWAQERGFGRLWAGVREWNLASRRVLQKLGFVETGQVEPDAAYGDSLVVVRTFPGSTV</sequence>
<dbReference type="InterPro" id="IPR016181">
    <property type="entry name" value="Acyl_CoA_acyltransferase"/>
</dbReference>
<dbReference type="GO" id="GO:0016747">
    <property type="term" value="F:acyltransferase activity, transferring groups other than amino-acyl groups"/>
    <property type="evidence" value="ECO:0007669"/>
    <property type="project" value="InterPro"/>
</dbReference>